<sequence>MTAEGGVFELTASVNGEVSFEKSGELLAALRIRKDRVSHVEAEKGRIGAFNALHQRLDLGLPKVSPGTPIGVIIQHNATEIV</sequence>
<accession>A0A8X6NUN0</accession>
<reference evidence="1" key="1">
    <citation type="submission" date="2020-08" db="EMBL/GenBank/DDBJ databases">
        <title>Multicomponent nature underlies the extraordinary mechanical properties of spider dragline silk.</title>
        <authorList>
            <person name="Kono N."/>
            <person name="Nakamura H."/>
            <person name="Mori M."/>
            <person name="Yoshida Y."/>
            <person name="Ohtoshi R."/>
            <person name="Malay A.D."/>
            <person name="Moran D.A.P."/>
            <person name="Tomita M."/>
            <person name="Numata K."/>
            <person name="Arakawa K."/>
        </authorList>
    </citation>
    <scope>NUCLEOTIDE SEQUENCE</scope>
</reference>
<comment type="caution">
    <text evidence="1">The sequence shown here is derived from an EMBL/GenBank/DDBJ whole genome shotgun (WGS) entry which is preliminary data.</text>
</comment>
<gene>
    <name evidence="1" type="ORF">NPIL_485481</name>
</gene>
<dbReference type="EMBL" id="BMAW01013089">
    <property type="protein sequence ID" value="GFT31889.1"/>
    <property type="molecule type" value="Genomic_DNA"/>
</dbReference>
<keyword evidence="2" id="KW-1185">Reference proteome</keyword>
<protein>
    <submittedName>
        <fullName evidence="1">Uncharacterized protein</fullName>
    </submittedName>
</protein>
<dbReference type="AlphaFoldDB" id="A0A8X6NUN0"/>
<name>A0A8X6NUN0_NEPPI</name>
<dbReference type="Proteomes" id="UP000887013">
    <property type="component" value="Unassembled WGS sequence"/>
</dbReference>
<evidence type="ECO:0000313" key="2">
    <source>
        <dbReference type="Proteomes" id="UP000887013"/>
    </source>
</evidence>
<organism evidence="1 2">
    <name type="scientific">Nephila pilipes</name>
    <name type="common">Giant wood spider</name>
    <name type="synonym">Nephila maculata</name>
    <dbReference type="NCBI Taxonomy" id="299642"/>
    <lineage>
        <taxon>Eukaryota</taxon>
        <taxon>Metazoa</taxon>
        <taxon>Ecdysozoa</taxon>
        <taxon>Arthropoda</taxon>
        <taxon>Chelicerata</taxon>
        <taxon>Arachnida</taxon>
        <taxon>Araneae</taxon>
        <taxon>Araneomorphae</taxon>
        <taxon>Entelegynae</taxon>
        <taxon>Araneoidea</taxon>
        <taxon>Nephilidae</taxon>
        <taxon>Nephila</taxon>
    </lineage>
</organism>
<proteinExistence type="predicted"/>
<evidence type="ECO:0000313" key="1">
    <source>
        <dbReference type="EMBL" id="GFT31889.1"/>
    </source>
</evidence>